<feature type="transmembrane region" description="Helical" evidence="8">
    <location>
        <begin position="74"/>
        <end position="94"/>
    </location>
</feature>
<dbReference type="EMBL" id="LR214939">
    <property type="protein sequence ID" value="VEU56139.1"/>
    <property type="molecule type" value="Genomic_DNA"/>
</dbReference>
<keyword evidence="7 8" id="KW-0472">Membrane</keyword>
<dbReference type="AlphaFoldDB" id="A0A448ZXY8"/>
<keyword evidence="2" id="KW-0813">Transport</keyword>
<keyword evidence="3" id="KW-1003">Cell membrane</keyword>
<dbReference type="PANTHER" id="PTHR32024:SF1">
    <property type="entry name" value="KTR SYSTEM POTASSIUM UPTAKE PROTEIN B"/>
    <property type="match status" value="1"/>
</dbReference>
<protein>
    <submittedName>
        <fullName evidence="9">Ktr system potassium uptake protein B</fullName>
    </submittedName>
</protein>
<dbReference type="GO" id="GO:0030001">
    <property type="term" value="P:metal ion transport"/>
    <property type="evidence" value="ECO:0007669"/>
    <property type="project" value="UniProtKB-ARBA"/>
</dbReference>
<comment type="subcellular location">
    <subcellularLocation>
        <location evidence="1">Cell membrane</location>
        <topology evidence="1">Multi-pass membrane protein</topology>
    </subcellularLocation>
</comment>
<evidence type="ECO:0000256" key="4">
    <source>
        <dbReference type="ARBA" id="ARBA00022692"/>
    </source>
</evidence>
<evidence type="ECO:0000256" key="8">
    <source>
        <dbReference type="SAM" id="Phobius"/>
    </source>
</evidence>
<dbReference type="Pfam" id="PF02386">
    <property type="entry name" value="TrkH"/>
    <property type="match status" value="1"/>
</dbReference>
<keyword evidence="4 8" id="KW-0812">Transmembrane</keyword>
<evidence type="ECO:0000256" key="2">
    <source>
        <dbReference type="ARBA" id="ARBA00022448"/>
    </source>
</evidence>
<name>A0A448ZXY8_METSV</name>
<evidence type="ECO:0000256" key="5">
    <source>
        <dbReference type="ARBA" id="ARBA00022989"/>
    </source>
</evidence>
<evidence type="ECO:0000256" key="6">
    <source>
        <dbReference type="ARBA" id="ARBA00023065"/>
    </source>
</evidence>
<dbReference type="PANTHER" id="PTHR32024">
    <property type="entry name" value="TRK SYSTEM POTASSIUM UPTAKE PROTEIN TRKG-RELATED"/>
    <property type="match status" value="1"/>
</dbReference>
<gene>
    <name evidence="9" type="primary">ktrB_2</name>
    <name evidence="9" type="ORF">NCTC10113_01025</name>
</gene>
<dbReference type="InterPro" id="IPR003445">
    <property type="entry name" value="Cat_transpt"/>
</dbReference>
<reference evidence="9" key="1">
    <citation type="submission" date="2019-01" db="EMBL/GenBank/DDBJ databases">
        <authorList>
            <consortium name="Pathogen Informatics"/>
        </authorList>
    </citation>
    <scope>NUCLEOTIDE SEQUENCE [LARGE SCALE GENOMIC DNA]</scope>
    <source>
        <strain evidence="9">NCTC10113</strain>
    </source>
</reference>
<dbReference type="GO" id="GO:0005886">
    <property type="term" value="C:plasma membrane"/>
    <property type="evidence" value="ECO:0007669"/>
    <property type="project" value="UniProtKB-SubCell"/>
</dbReference>
<organism evidence="9">
    <name type="scientific">Metamycoplasma salivarium</name>
    <name type="common">Mycoplasma salivarium</name>
    <dbReference type="NCBI Taxonomy" id="2124"/>
    <lineage>
        <taxon>Bacteria</taxon>
        <taxon>Bacillati</taxon>
        <taxon>Mycoplasmatota</taxon>
        <taxon>Mycoplasmoidales</taxon>
        <taxon>Metamycoplasmataceae</taxon>
        <taxon>Metamycoplasma</taxon>
    </lineage>
</organism>
<keyword evidence="6" id="KW-0406">Ion transport</keyword>
<geneLocation type="plasmid" evidence="9">
    <name>2</name>
</geneLocation>
<feature type="transmembrane region" description="Helical" evidence="8">
    <location>
        <begin position="223"/>
        <end position="243"/>
    </location>
</feature>
<feature type="transmembrane region" description="Helical" evidence="8">
    <location>
        <begin position="264"/>
        <end position="287"/>
    </location>
</feature>
<proteinExistence type="predicted"/>
<evidence type="ECO:0000256" key="1">
    <source>
        <dbReference type="ARBA" id="ARBA00004651"/>
    </source>
</evidence>
<keyword evidence="5 8" id="KW-1133">Transmembrane helix</keyword>
<feature type="transmembrane region" description="Helical" evidence="8">
    <location>
        <begin position="129"/>
        <end position="150"/>
    </location>
</feature>
<sequence length="499" mass="55837">MGIIKYIFLVYILITIIISLFLFWPITHNKTFLKDNSISIKYSDAFFLAASAFSNTGLSSIPGGLLGFNQFGQFLIALSIMVGGLGIFTLKVYILQNIFGIKLTVFNGQLSQMERGGNTIGETKKIIKVSITTMLITLFVLSVVFTIIFYTSPYGKFDTTKFNQNRVVDNITMFNPYEVTSQNPKGDFTKSIRYGIFHAISSLNNAGLDIIGRKSLAPYSEEYALQIFTLIAIFIGGVGYPVIYDFYAKIKSFRKNENAHCLSLFTKLTLVTYLIVSCVGLLLTFIFECSTKNKTRFWNQSEYGGNWEKTFATFFQTMSTRSAGFSTIDYYHFTNQSIVVHSILMFIGFSPASTAGGIRNLTLSILFLSMISTLLGRRSVNVFKRQIGKETLIKAINIFTIGIILILIGTLVVYSSYTPTHLGQKEFTMVHALFEICSAFGSSGLSVGVTPNVNILGKIFLITYMIIGQLGIQQTILIWAKNRTNVEHYHYIYEDVALG</sequence>
<evidence type="ECO:0000313" key="9">
    <source>
        <dbReference type="EMBL" id="VEU56139.1"/>
    </source>
</evidence>
<accession>A0A448ZXY8</accession>
<feature type="transmembrane region" description="Helical" evidence="8">
    <location>
        <begin position="357"/>
        <end position="375"/>
    </location>
</feature>
<feature type="transmembrane region" description="Helical" evidence="8">
    <location>
        <begin position="459"/>
        <end position="480"/>
    </location>
</feature>
<evidence type="ECO:0000256" key="7">
    <source>
        <dbReference type="ARBA" id="ARBA00023136"/>
    </source>
</evidence>
<evidence type="ECO:0000256" key="3">
    <source>
        <dbReference type="ARBA" id="ARBA00022475"/>
    </source>
</evidence>
<feature type="transmembrane region" description="Helical" evidence="8">
    <location>
        <begin position="429"/>
        <end position="447"/>
    </location>
</feature>
<dbReference type="GO" id="GO:0008324">
    <property type="term" value="F:monoatomic cation transmembrane transporter activity"/>
    <property type="evidence" value="ECO:0007669"/>
    <property type="project" value="InterPro"/>
</dbReference>
<feature type="transmembrane region" description="Helical" evidence="8">
    <location>
        <begin position="396"/>
        <end position="417"/>
    </location>
</feature>
<keyword evidence="9" id="KW-0614">Plasmid</keyword>
<feature type="transmembrane region" description="Helical" evidence="8">
    <location>
        <begin position="6"/>
        <end position="24"/>
    </location>
</feature>